<dbReference type="AlphaFoldDB" id="A0A914BTE6"/>
<dbReference type="Pfam" id="PF09588">
    <property type="entry name" value="YqaJ"/>
    <property type="match status" value="1"/>
</dbReference>
<protein>
    <recommendedName>
        <fullName evidence="6">SWIM-type domain-containing protein</fullName>
    </recommendedName>
</protein>
<dbReference type="Gene3D" id="1.10.720.30">
    <property type="entry name" value="SAP domain"/>
    <property type="match status" value="1"/>
</dbReference>
<keyword evidence="1" id="KW-0863">Zinc-finger</keyword>
<dbReference type="SUPFAM" id="SSF52980">
    <property type="entry name" value="Restriction endonuclease-like"/>
    <property type="match status" value="1"/>
</dbReference>
<sequence length="526" mass="61026">MMSARPNPDYGSMTLKDLRAELRKRNAKQSGRKHELVTRLESYDRNFNFGHTCIQCEDERGFQMTTPKPTDYKDINTDSKIPVVTADSITTFHELHGQNLKEKTEALYYGKFLQSVRYCNQDETVYFIGRVSAEMKTKVIYKVDIKINKHGVVEESQCECAVGLGPEAHCKHVAVVLFALSKRKEGIITKDTCTAKLQTFHHQKKYTGTPVLMKDLKLRKKNNLHDLKDFDPRPVEFRNRPGYPDSFRSVWLNSQTEDLPIRQVYAPANIMAINNDHDYLEKTLEEYFLDELDVITISEETCAMTEEATRGQSANKVWTEERTKRLHASNFGRICKAGPRTDLTKMAQSLTKTETFTSKYTEHGKKYESIAVKDYCTETGNKVDSCGIHVCAEHPFLGCSPDGLVGREGIIEVKCPYTCKDLEISPADVPYLKYDVLGELALKENHNYYYQVQGNMLCTDRQWCDFIVWTFKDVRIMRIQRNNKFIEEATTKLQYFFDHHFRKAVLDKYFYRETDKYTFCSTQMEE</sequence>
<keyword evidence="1" id="KW-0862">Zinc</keyword>
<dbReference type="InterPro" id="IPR051703">
    <property type="entry name" value="NF-kappa-B_Signaling_Reg"/>
</dbReference>
<dbReference type="CDD" id="cd22343">
    <property type="entry name" value="PDDEXK_lambda_exonuclease-like"/>
    <property type="match status" value="1"/>
</dbReference>
<accession>A0A914BTE6</accession>
<dbReference type="SUPFAM" id="SSF68906">
    <property type="entry name" value="SAP domain"/>
    <property type="match status" value="1"/>
</dbReference>
<dbReference type="Gene3D" id="3.90.320.10">
    <property type="match status" value="1"/>
</dbReference>
<dbReference type="PANTHER" id="PTHR46609">
    <property type="entry name" value="EXONUCLEASE, PHAGE-TYPE/RECB, C-TERMINAL DOMAIN-CONTAINING PROTEIN"/>
    <property type="match status" value="1"/>
</dbReference>
<keyword evidence="5" id="KW-1185">Reference proteome</keyword>
<dbReference type="RefSeq" id="XP_038078822.1">
    <property type="nucleotide sequence ID" value="XM_038222894.1"/>
</dbReference>
<evidence type="ECO:0000313" key="4">
    <source>
        <dbReference type="EnsemblMetazoa" id="XP_038078822.1"/>
    </source>
</evidence>
<proteinExistence type="predicted"/>
<dbReference type="GeneID" id="119746102"/>
<dbReference type="InterPro" id="IPR003034">
    <property type="entry name" value="SAP_dom"/>
</dbReference>
<dbReference type="InterPro" id="IPR019080">
    <property type="entry name" value="YqaJ_viral_recombinase"/>
</dbReference>
<dbReference type="EnsemblMetazoa" id="XM_038222894.1">
    <property type="protein sequence ID" value="XP_038078822.1"/>
    <property type="gene ID" value="LOC119746102"/>
</dbReference>
<evidence type="ECO:0000256" key="1">
    <source>
        <dbReference type="PROSITE-ProRule" id="PRU00325"/>
    </source>
</evidence>
<feature type="domain" description="SAP" evidence="2">
    <location>
        <begin position="10"/>
        <end position="44"/>
    </location>
</feature>
<keyword evidence="1" id="KW-0479">Metal-binding</keyword>
<evidence type="ECO:0000259" key="2">
    <source>
        <dbReference type="PROSITE" id="PS50800"/>
    </source>
</evidence>
<dbReference type="SMART" id="SM00513">
    <property type="entry name" value="SAP"/>
    <property type="match status" value="1"/>
</dbReference>
<dbReference type="InterPro" id="IPR007527">
    <property type="entry name" value="Znf_SWIM"/>
</dbReference>
<evidence type="ECO:0008006" key="6">
    <source>
        <dbReference type="Google" id="ProtNLM"/>
    </source>
</evidence>
<evidence type="ECO:0000313" key="5">
    <source>
        <dbReference type="Proteomes" id="UP000887568"/>
    </source>
</evidence>
<dbReference type="PANTHER" id="PTHR46609:SF8">
    <property type="entry name" value="YQAJ VIRAL RECOMBINASE DOMAIN-CONTAINING PROTEIN"/>
    <property type="match status" value="1"/>
</dbReference>
<dbReference type="PROSITE" id="PS50800">
    <property type="entry name" value="SAP"/>
    <property type="match status" value="1"/>
</dbReference>
<dbReference type="InterPro" id="IPR011604">
    <property type="entry name" value="PDDEXK-like_dom_sf"/>
</dbReference>
<dbReference type="PROSITE" id="PS50966">
    <property type="entry name" value="ZF_SWIM"/>
    <property type="match status" value="1"/>
</dbReference>
<dbReference type="InterPro" id="IPR011335">
    <property type="entry name" value="Restrct_endonuc-II-like"/>
</dbReference>
<organism evidence="4 5">
    <name type="scientific">Patiria miniata</name>
    <name type="common">Bat star</name>
    <name type="synonym">Asterina miniata</name>
    <dbReference type="NCBI Taxonomy" id="46514"/>
    <lineage>
        <taxon>Eukaryota</taxon>
        <taxon>Metazoa</taxon>
        <taxon>Echinodermata</taxon>
        <taxon>Eleutherozoa</taxon>
        <taxon>Asterozoa</taxon>
        <taxon>Asteroidea</taxon>
        <taxon>Valvatacea</taxon>
        <taxon>Valvatida</taxon>
        <taxon>Asterinidae</taxon>
        <taxon>Patiria</taxon>
    </lineage>
</organism>
<dbReference type="GO" id="GO:0006281">
    <property type="term" value="P:DNA repair"/>
    <property type="evidence" value="ECO:0007669"/>
    <property type="project" value="UniProtKB-ARBA"/>
</dbReference>
<dbReference type="GO" id="GO:0008270">
    <property type="term" value="F:zinc ion binding"/>
    <property type="evidence" value="ECO:0007669"/>
    <property type="project" value="UniProtKB-KW"/>
</dbReference>
<dbReference type="Pfam" id="PF02037">
    <property type="entry name" value="SAP"/>
    <property type="match status" value="1"/>
</dbReference>
<dbReference type="OrthoDB" id="6150801at2759"/>
<feature type="domain" description="SWIM-type" evidence="3">
    <location>
        <begin position="141"/>
        <end position="181"/>
    </location>
</feature>
<dbReference type="OMA" id="HRICHAT"/>
<name>A0A914BTE6_PATMI</name>
<dbReference type="InterPro" id="IPR036361">
    <property type="entry name" value="SAP_dom_sf"/>
</dbReference>
<dbReference type="Proteomes" id="UP000887568">
    <property type="component" value="Unplaced"/>
</dbReference>
<reference evidence="4" key="1">
    <citation type="submission" date="2022-11" db="UniProtKB">
        <authorList>
            <consortium name="EnsemblMetazoa"/>
        </authorList>
    </citation>
    <scope>IDENTIFICATION</scope>
</reference>
<evidence type="ECO:0000259" key="3">
    <source>
        <dbReference type="PROSITE" id="PS50966"/>
    </source>
</evidence>